<evidence type="ECO:0000313" key="3">
    <source>
        <dbReference type="EMBL" id="EDO42440.1"/>
    </source>
</evidence>
<name>A7S1D7_NEMVE</name>
<reference evidence="3 4" key="1">
    <citation type="journal article" date="2007" name="Science">
        <title>Sea anemone genome reveals ancestral eumetazoan gene repertoire and genomic organization.</title>
        <authorList>
            <person name="Putnam N.H."/>
            <person name="Srivastava M."/>
            <person name="Hellsten U."/>
            <person name="Dirks B."/>
            <person name="Chapman J."/>
            <person name="Salamov A."/>
            <person name="Terry A."/>
            <person name="Shapiro H."/>
            <person name="Lindquist E."/>
            <person name="Kapitonov V.V."/>
            <person name="Jurka J."/>
            <person name="Genikhovich G."/>
            <person name="Grigoriev I.V."/>
            <person name="Lucas S.M."/>
            <person name="Steele R.E."/>
            <person name="Finnerty J.R."/>
            <person name="Technau U."/>
            <person name="Martindale M.Q."/>
            <person name="Rokhsar D.S."/>
        </authorList>
    </citation>
    <scope>NUCLEOTIDE SEQUENCE [LARGE SCALE GENOMIC DNA]</scope>
    <source>
        <strain evidence="4">CH2 X CH6</strain>
    </source>
</reference>
<feature type="compositionally biased region" description="Polar residues" evidence="2">
    <location>
        <begin position="905"/>
        <end position="918"/>
    </location>
</feature>
<feature type="compositionally biased region" description="Low complexity" evidence="2">
    <location>
        <begin position="628"/>
        <end position="639"/>
    </location>
</feature>
<keyword evidence="1" id="KW-0175">Coiled coil</keyword>
<keyword evidence="4" id="KW-1185">Reference proteome</keyword>
<protein>
    <recommendedName>
        <fullName evidence="5">Coiled-coil domain-containing protein 14</fullName>
    </recommendedName>
</protein>
<dbReference type="PANTHER" id="PTHR22367:SF2">
    <property type="entry name" value="COILED-COIL DOMAIN-CONTAINING PROTEIN 14"/>
    <property type="match status" value="1"/>
</dbReference>
<feature type="compositionally biased region" description="Polar residues" evidence="2">
    <location>
        <begin position="83"/>
        <end position="102"/>
    </location>
</feature>
<feature type="region of interest" description="Disordered" evidence="2">
    <location>
        <begin position="83"/>
        <end position="104"/>
    </location>
</feature>
<feature type="compositionally biased region" description="Basic residues" evidence="2">
    <location>
        <begin position="503"/>
        <end position="514"/>
    </location>
</feature>
<feature type="compositionally biased region" description="Basic and acidic residues" evidence="2">
    <location>
        <begin position="894"/>
        <end position="904"/>
    </location>
</feature>
<feature type="region of interest" description="Disordered" evidence="2">
    <location>
        <begin position="976"/>
        <end position="1047"/>
    </location>
</feature>
<evidence type="ECO:0008006" key="5">
    <source>
        <dbReference type="Google" id="ProtNLM"/>
    </source>
</evidence>
<feature type="coiled-coil region" evidence="1">
    <location>
        <begin position="773"/>
        <end position="807"/>
    </location>
</feature>
<dbReference type="eggNOG" id="ENOG502R84N">
    <property type="taxonomic scope" value="Eukaryota"/>
</dbReference>
<feature type="region of interest" description="Disordered" evidence="2">
    <location>
        <begin position="894"/>
        <end position="924"/>
    </location>
</feature>
<proteinExistence type="predicted"/>
<dbReference type="PANTHER" id="PTHR22367">
    <property type="entry name" value="COILED-COIL DOMAIN-CONTAINING PROTEIN 14"/>
    <property type="match status" value="1"/>
</dbReference>
<dbReference type="GO" id="GO:0034451">
    <property type="term" value="C:centriolar satellite"/>
    <property type="evidence" value="ECO:0000318"/>
    <property type="project" value="GO_Central"/>
</dbReference>
<feature type="region of interest" description="Disordered" evidence="2">
    <location>
        <begin position="406"/>
        <end position="442"/>
    </location>
</feature>
<feature type="compositionally biased region" description="Polar residues" evidence="2">
    <location>
        <begin position="588"/>
        <end position="604"/>
    </location>
</feature>
<sequence>MQMKNICNAGKHIHRPTQYRVRASVVGHGLDRCAALLTNILDNDDKGKDQWSKKARHIKTAVKARQGVGRQSNARAVVIPTAQINQQDSPSPGQDPSHQSLPPRSAHATIYNDRLVASTPLLTADERERQQALLNRVEGSLRNNRDNWSNTITCSRYGLRKSNRDNWSNTITCSRYGLRKSNRDNWSNTITYSRYSLRKSNRDNWSNTITYSRYGLRKSNRDNWSNTIPYSRYAYRKSKRDNWSNTTTYSRYTYRKSNRDNWSNTITYSRYDLRKSNRDNWSNTTTCSRYSLRKSNRDNWSNTTTYSRYDLRKSNRDNWSNTITCSRYGLRKSNRDNWSNTITYSRYGLRKSNRDNWSNTITYSRYDLRKSNRDNWSNTTTCSRYSLRKSNRDNWSNTITYSRKRYRTSSRNNCSNTIPYSRKSKRDNSLQNQRSPEVQEDQKRLLQNSMLHELEDFQQTMPESPKVNVSVHRDAHSSSGSTKARRSLDFPSSLGSLLETSRPRKPTSHGRHSIPKTSTDDHSYGRSATKNLSPEHEVPYELSNAQDTNKKVRIVSPTLPHSDKSSSHTPRDWSESRVQAESPVQKHGLQSSLPGSVKPRSQSLIKGATRPRYGGSSVDHTPERSPVRSAGSAGRSLSRGAGGDAQTLLYLVSELREVIGNSDDIEVQRLLMEIENTSSLLPYLYASSASPRHPSSANDEVQSLRIDNAQLRRNLRMANEKLQEQREIQQSLEELKSGHTNVSFEQQGKYHLPLYLCIVNMILHTELEFTKGRRNAQLEASRLSVEVRQLKSELEASKLSSEAAEKENVILTLSLKQKDKEIERLGEMTRGLQQSMRRVLLDIDEYHPGSVVKDHLLKQPRVMEHMGITLGTETSQQYSLSPLANIPAVHDAAKATPRDEREFRTQSTARHQQSSLDGSLHRSTLENSIQLKSNSARKTTHRDLIPKISNTPKLAWSPGKDSNTILTRESALPLSSRGGWVRDNRRTPNSPRFTWTSPDKPLEGPGLLNTLAVLGMNSPSSRPGANDTSADLSSLSSQDEQEFQRDLASLDADIARIQRSLRQAALKTEHDDGKHSP</sequence>
<dbReference type="InParanoid" id="A7S1D7"/>
<evidence type="ECO:0000256" key="1">
    <source>
        <dbReference type="SAM" id="Coils"/>
    </source>
</evidence>
<dbReference type="HOGENOM" id="CLU_286734_0_0_1"/>
<evidence type="ECO:0000313" key="4">
    <source>
        <dbReference type="Proteomes" id="UP000001593"/>
    </source>
</evidence>
<gene>
    <name evidence="3" type="ORF">NEMVEDRAFT_v1g242172</name>
</gene>
<dbReference type="Pfam" id="PF15254">
    <property type="entry name" value="CCDC14"/>
    <property type="match status" value="3"/>
</dbReference>
<evidence type="ECO:0000256" key="2">
    <source>
        <dbReference type="SAM" id="MobiDB-lite"/>
    </source>
</evidence>
<feature type="compositionally biased region" description="Polar residues" evidence="2">
    <location>
        <begin position="987"/>
        <end position="997"/>
    </location>
</feature>
<dbReference type="InterPro" id="IPR029343">
    <property type="entry name" value="CCDC14"/>
</dbReference>
<dbReference type="AlphaFoldDB" id="A7S1D7"/>
<organism evidence="3 4">
    <name type="scientific">Nematostella vectensis</name>
    <name type="common">Starlet sea anemone</name>
    <dbReference type="NCBI Taxonomy" id="45351"/>
    <lineage>
        <taxon>Eukaryota</taxon>
        <taxon>Metazoa</taxon>
        <taxon>Cnidaria</taxon>
        <taxon>Anthozoa</taxon>
        <taxon>Hexacorallia</taxon>
        <taxon>Actiniaria</taxon>
        <taxon>Edwardsiidae</taxon>
        <taxon>Nematostella</taxon>
    </lineage>
</organism>
<accession>A7S1D7</accession>
<feature type="region of interest" description="Disordered" evidence="2">
    <location>
        <begin position="459"/>
        <end position="641"/>
    </location>
</feature>
<dbReference type="Proteomes" id="UP000001593">
    <property type="component" value="Unassembled WGS sequence"/>
</dbReference>
<feature type="compositionally biased region" description="Polar residues" evidence="2">
    <location>
        <begin position="1017"/>
        <end position="1038"/>
    </location>
</feature>
<dbReference type="EMBL" id="DS469564">
    <property type="protein sequence ID" value="EDO42440.1"/>
    <property type="molecule type" value="Genomic_DNA"/>
</dbReference>
<feature type="compositionally biased region" description="Basic and acidic residues" evidence="2">
    <location>
        <begin position="561"/>
        <end position="575"/>
    </location>
</feature>
<dbReference type="GO" id="GO:0071539">
    <property type="term" value="P:protein localization to centrosome"/>
    <property type="evidence" value="ECO:0000318"/>
    <property type="project" value="GO_Central"/>
</dbReference>
<feature type="coiled-coil region" evidence="1">
    <location>
        <begin position="701"/>
        <end position="735"/>
    </location>
</feature>